<dbReference type="Gene3D" id="3.40.50.300">
    <property type="entry name" value="P-loop containing nucleotide triphosphate hydrolases"/>
    <property type="match status" value="3"/>
</dbReference>
<dbReference type="PANTHER" id="PTHR11070:SF45">
    <property type="entry name" value="DNA 3'-5' HELICASE"/>
    <property type="match status" value="1"/>
</dbReference>
<gene>
    <name evidence="8" type="ORF">KDL01_23090</name>
</gene>
<dbReference type="Proteomes" id="UP000675781">
    <property type="component" value="Unassembled WGS sequence"/>
</dbReference>
<dbReference type="PANTHER" id="PTHR11070">
    <property type="entry name" value="UVRD / RECB / PCRA DNA HELICASE FAMILY MEMBER"/>
    <property type="match status" value="1"/>
</dbReference>
<comment type="caution">
    <text evidence="8">The sequence shown here is derived from an EMBL/GenBank/DDBJ whole genome shotgun (WGS) entry which is preliminary data.</text>
</comment>
<keyword evidence="9" id="KW-1185">Reference proteome</keyword>
<dbReference type="InterPro" id="IPR027785">
    <property type="entry name" value="UvrD-like_helicase_C"/>
</dbReference>
<organism evidence="8 9">
    <name type="scientific">Actinospica durhamensis</name>
    <dbReference type="NCBI Taxonomy" id="1508375"/>
    <lineage>
        <taxon>Bacteria</taxon>
        <taxon>Bacillati</taxon>
        <taxon>Actinomycetota</taxon>
        <taxon>Actinomycetes</taxon>
        <taxon>Catenulisporales</taxon>
        <taxon>Actinospicaceae</taxon>
        <taxon>Actinospica</taxon>
    </lineage>
</organism>
<feature type="compositionally biased region" description="Pro residues" evidence="6">
    <location>
        <begin position="1"/>
        <end position="11"/>
    </location>
</feature>
<accession>A0A941ETL0</accession>
<protein>
    <submittedName>
        <fullName evidence="8">UvrD-helicase domain-containing protein</fullName>
    </submittedName>
</protein>
<keyword evidence="3 5" id="KW-0347">Helicase</keyword>
<dbReference type="InterPro" id="IPR014016">
    <property type="entry name" value="UvrD-like_ATP-bd"/>
</dbReference>
<evidence type="ECO:0000256" key="3">
    <source>
        <dbReference type="ARBA" id="ARBA00022806"/>
    </source>
</evidence>
<feature type="compositionally biased region" description="Low complexity" evidence="6">
    <location>
        <begin position="12"/>
        <end position="26"/>
    </location>
</feature>
<dbReference type="GO" id="GO:0005524">
    <property type="term" value="F:ATP binding"/>
    <property type="evidence" value="ECO:0007669"/>
    <property type="project" value="UniProtKB-UniRule"/>
</dbReference>
<dbReference type="InterPro" id="IPR027417">
    <property type="entry name" value="P-loop_NTPase"/>
</dbReference>
<keyword evidence="2 5" id="KW-0378">Hydrolase</keyword>
<feature type="domain" description="UvrD-like helicase ATP-binding" evidence="7">
    <location>
        <begin position="202"/>
        <end position="583"/>
    </location>
</feature>
<dbReference type="EMBL" id="JAGSOG010000129">
    <property type="protein sequence ID" value="MBR7836182.1"/>
    <property type="molecule type" value="Genomic_DNA"/>
</dbReference>
<dbReference type="PROSITE" id="PS51198">
    <property type="entry name" value="UVRD_HELICASE_ATP_BIND"/>
    <property type="match status" value="1"/>
</dbReference>
<evidence type="ECO:0000256" key="6">
    <source>
        <dbReference type="SAM" id="MobiDB-lite"/>
    </source>
</evidence>
<dbReference type="RefSeq" id="WP_212530665.1">
    <property type="nucleotide sequence ID" value="NZ_JAGSOG010000129.1"/>
</dbReference>
<dbReference type="GO" id="GO:0016787">
    <property type="term" value="F:hydrolase activity"/>
    <property type="evidence" value="ECO:0007669"/>
    <property type="project" value="UniProtKB-UniRule"/>
</dbReference>
<reference evidence="8" key="1">
    <citation type="submission" date="2021-04" db="EMBL/GenBank/DDBJ databases">
        <title>Genome based classification of Actinospica acidithermotolerans sp. nov., an actinobacterium isolated from an Indonesian hot spring.</title>
        <authorList>
            <person name="Kusuma A.B."/>
            <person name="Putra K.E."/>
            <person name="Nafisah S."/>
            <person name="Loh J."/>
            <person name="Nouioui I."/>
            <person name="Goodfellow M."/>
        </authorList>
    </citation>
    <scope>NUCLEOTIDE SEQUENCE</scope>
    <source>
        <strain evidence="8">CSCA 57</strain>
    </source>
</reference>
<evidence type="ECO:0000313" key="9">
    <source>
        <dbReference type="Proteomes" id="UP000675781"/>
    </source>
</evidence>
<dbReference type="GO" id="GO:0000725">
    <property type="term" value="P:recombinational repair"/>
    <property type="evidence" value="ECO:0007669"/>
    <property type="project" value="TreeGrafter"/>
</dbReference>
<evidence type="ECO:0000256" key="5">
    <source>
        <dbReference type="PROSITE-ProRule" id="PRU00560"/>
    </source>
</evidence>
<name>A0A941ETL0_9ACTN</name>
<sequence>MPQPQPQPSQPRPRAAGASPDPADPAAAELLREQEHVDLVYERLEATRARARAYEAEGHRRAQFGHEGGLVERDSIVYQAAVWLQRLDAEEEGLVFGRLDFADREVQYIGRLGVRDEEYEPLAVDWRAPAAAVFYQATPVDRRGVVRRRTIKSAGRHVTRLDDDLLAPEDPLAAELTVIGDGALMAALTRKRGTVMHDIVATIQREQDLAVRSPGEGATLITGGPGTGKTAVALHRAAYLLFNERRRFESGGVLIVGPSRVFTAYVEQVLPSLGEHTAALRSLGELLDGVQAARHDRASLAAVKGGLGILPVLERAVRTAPPGVPEQLRLTYQGNIVQLDRRALDRVRSVVLGRGQQGPQPNVQRAHAATMVLEALWERLPRELRDRRRTERAHFDRDLRDRTEFEAFIERWWPHRAPDQVLRELADPAVLGALAGRDLTSDQVAELAASWAEEVTWTVEDVPLLAELDQLLGPVPVNEREPEDPFADSGVLEVSSWVDRNPTAKKDSGRETYAHVIVDEAQDLSPMQWRVLGRLGRRASWTVVGDPVQSAWPDPEESRQAMELALGDQKRHRHELRTNYRNSAEIYEYAARFARRAMPDVQLPEAVRKTGFPPEEFTDLGQAVDAALESVEGTVGVITTLAAFDAVAASLADRAEAHPRLVVLTDLDAKGLEYDAAVVLDPDAIAAESPAGLRTLYVALTRATQRLYVVAPGA</sequence>
<evidence type="ECO:0000259" key="7">
    <source>
        <dbReference type="PROSITE" id="PS51198"/>
    </source>
</evidence>
<feature type="binding site" evidence="5">
    <location>
        <begin position="223"/>
        <end position="230"/>
    </location>
    <ligand>
        <name>ATP</name>
        <dbReference type="ChEBI" id="CHEBI:30616"/>
    </ligand>
</feature>
<evidence type="ECO:0000256" key="1">
    <source>
        <dbReference type="ARBA" id="ARBA00022741"/>
    </source>
</evidence>
<dbReference type="GO" id="GO:0005829">
    <property type="term" value="C:cytosol"/>
    <property type="evidence" value="ECO:0007669"/>
    <property type="project" value="TreeGrafter"/>
</dbReference>
<dbReference type="GO" id="GO:0043138">
    <property type="term" value="F:3'-5' DNA helicase activity"/>
    <property type="evidence" value="ECO:0007669"/>
    <property type="project" value="TreeGrafter"/>
</dbReference>
<keyword evidence="4 5" id="KW-0067">ATP-binding</keyword>
<dbReference type="SUPFAM" id="SSF52540">
    <property type="entry name" value="P-loop containing nucleoside triphosphate hydrolases"/>
    <property type="match status" value="1"/>
</dbReference>
<proteinExistence type="predicted"/>
<evidence type="ECO:0000313" key="8">
    <source>
        <dbReference type="EMBL" id="MBR7836182.1"/>
    </source>
</evidence>
<dbReference type="Pfam" id="PF00580">
    <property type="entry name" value="UvrD-helicase"/>
    <property type="match status" value="1"/>
</dbReference>
<feature type="region of interest" description="Disordered" evidence="6">
    <location>
        <begin position="1"/>
        <end position="26"/>
    </location>
</feature>
<dbReference type="Pfam" id="PF13538">
    <property type="entry name" value="UvrD_C_2"/>
    <property type="match status" value="1"/>
</dbReference>
<evidence type="ECO:0000256" key="4">
    <source>
        <dbReference type="ARBA" id="ARBA00022840"/>
    </source>
</evidence>
<dbReference type="GO" id="GO:0003677">
    <property type="term" value="F:DNA binding"/>
    <property type="evidence" value="ECO:0007669"/>
    <property type="project" value="InterPro"/>
</dbReference>
<dbReference type="AlphaFoldDB" id="A0A941ETL0"/>
<dbReference type="InterPro" id="IPR000212">
    <property type="entry name" value="DNA_helicase_UvrD/REP"/>
</dbReference>
<evidence type="ECO:0000256" key="2">
    <source>
        <dbReference type="ARBA" id="ARBA00022801"/>
    </source>
</evidence>
<keyword evidence="1 5" id="KW-0547">Nucleotide-binding</keyword>